<feature type="domain" description="Retrovirus-related Pol polyprotein from transposon TNT 1-94-like beta-barrel" evidence="1">
    <location>
        <begin position="52"/>
        <end position="87"/>
    </location>
</feature>
<comment type="caution">
    <text evidence="2">The sequence shown here is derived from an EMBL/GenBank/DDBJ whole genome shotgun (WGS) entry which is preliminary data.</text>
</comment>
<sequence>MEKAGRALPGSNSMMYSKQPITLEQVQQTLNSCDVRMHFEGDKSDEASGLFVRVRVCCHDGIVRTIKEVCHVADLKKNLISLAKLEDDLYTLAGSTIIGSVNASTVKLSNDDKAKL</sequence>
<evidence type="ECO:0000259" key="1">
    <source>
        <dbReference type="Pfam" id="PF22936"/>
    </source>
</evidence>
<name>A0ABQ7U6I8_SOLTU</name>
<proteinExistence type="predicted"/>
<keyword evidence="3" id="KW-1185">Reference proteome</keyword>
<gene>
    <name evidence="2" type="ORF">KY290_034333</name>
</gene>
<dbReference type="Pfam" id="PF22936">
    <property type="entry name" value="Pol_BBD"/>
    <property type="match status" value="1"/>
</dbReference>
<reference evidence="2 3" key="1">
    <citation type="journal article" date="2021" name="bioRxiv">
        <title>Chromosome-scale and haplotype-resolved genome assembly of a tetraploid potato cultivar.</title>
        <authorList>
            <person name="Sun H."/>
            <person name="Jiao W.-B."/>
            <person name="Krause K."/>
            <person name="Campoy J.A."/>
            <person name="Goel M."/>
            <person name="Folz-Donahue K."/>
            <person name="Kukat C."/>
            <person name="Huettel B."/>
            <person name="Schneeberger K."/>
        </authorList>
    </citation>
    <scope>NUCLEOTIDE SEQUENCE [LARGE SCALE GENOMIC DNA]</scope>
    <source>
        <strain evidence="2">SolTubOtavaFocal</strain>
        <tissue evidence="2">Leaves</tissue>
    </source>
</reference>
<organism evidence="2 3">
    <name type="scientific">Solanum tuberosum</name>
    <name type="common">Potato</name>
    <dbReference type="NCBI Taxonomy" id="4113"/>
    <lineage>
        <taxon>Eukaryota</taxon>
        <taxon>Viridiplantae</taxon>
        <taxon>Streptophyta</taxon>
        <taxon>Embryophyta</taxon>
        <taxon>Tracheophyta</taxon>
        <taxon>Spermatophyta</taxon>
        <taxon>Magnoliopsida</taxon>
        <taxon>eudicotyledons</taxon>
        <taxon>Gunneridae</taxon>
        <taxon>Pentapetalae</taxon>
        <taxon>asterids</taxon>
        <taxon>lamiids</taxon>
        <taxon>Solanales</taxon>
        <taxon>Solanaceae</taxon>
        <taxon>Solanoideae</taxon>
        <taxon>Solaneae</taxon>
        <taxon>Solanum</taxon>
    </lineage>
</organism>
<dbReference type="InterPro" id="IPR054722">
    <property type="entry name" value="PolX-like_BBD"/>
</dbReference>
<accession>A0ABQ7U6I8</accession>
<protein>
    <recommendedName>
        <fullName evidence="1">Retrovirus-related Pol polyprotein from transposon TNT 1-94-like beta-barrel domain-containing protein</fullName>
    </recommendedName>
</protein>
<evidence type="ECO:0000313" key="3">
    <source>
        <dbReference type="Proteomes" id="UP000826656"/>
    </source>
</evidence>
<dbReference type="EMBL" id="JAIVGD010000026">
    <property type="protein sequence ID" value="KAH0741290.1"/>
    <property type="molecule type" value="Genomic_DNA"/>
</dbReference>
<evidence type="ECO:0000313" key="2">
    <source>
        <dbReference type="EMBL" id="KAH0741290.1"/>
    </source>
</evidence>
<dbReference type="Proteomes" id="UP000826656">
    <property type="component" value="Unassembled WGS sequence"/>
</dbReference>